<keyword evidence="2 4" id="KW-0813">Transport</keyword>
<dbReference type="PRINTS" id="PR00691">
    <property type="entry name" value="ADHESINB"/>
</dbReference>
<evidence type="ECO:0000256" key="3">
    <source>
        <dbReference type="ARBA" id="ARBA00022729"/>
    </source>
</evidence>
<dbReference type="PANTHER" id="PTHR42953">
    <property type="entry name" value="HIGH-AFFINITY ZINC UPTAKE SYSTEM PROTEIN ZNUA-RELATED"/>
    <property type="match status" value="1"/>
</dbReference>
<keyword evidence="3 5" id="KW-0732">Signal</keyword>
<dbReference type="InterPro" id="IPR050492">
    <property type="entry name" value="Bact_metal-bind_prot9"/>
</dbReference>
<feature type="chain" id="PRO_5039631978" evidence="5">
    <location>
        <begin position="22"/>
        <end position="304"/>
    </location>
</feature>
<reference evidence="6 7" key="1">
    <citation type="submission" date="2016-10" db="EMBL/GenBank/DDBJ databases">
        <authorList>
            <person name="de Groot N.N."/>
        </authorList>
    </citation>
    <scope>NUCLEOTIDE SEQUENCE [LARGE SCALE GENOMIC DNA]</scope>
    <source>
        <strain evidence="6 7">DSM 9179</strain>
    </source>
</reference>
<evidence type="ECO:0000256" key="5">
    <source>
        <dbReference type="SAM" id="SignalP"/>
    </source>
</evidence>
<comment type="similarity">
    <text evidence="1 4">Belongs to the bacterial solute-binding protein 9 family.</text>
</comment>
<dbReference type="AlphaFoldDB" id="A0A1I0RUD1"/>
<protein>
    <submittedName>
        <fullName evidence="6">Zinc transport system substrate-binding protein</fullName>
    </submittedName>
</protein>
<evidence type="ECO:0000313" key="7">
    <source>
        <dbReference type="Proteomes" id="UP000199701"/>
    </source>
</evidence>
<dbReference type="PRINTS" id="PR00690">
    <property type="entry name" value="ADHESNFAMILY"/>
</dbReference>
<dbReference type="STRING" id="99656.SAMN05421659_12329"/>
<dbReference type="GO" id="GO:0007155">
    <property type="term" value="P:cell adhesion"/>
    <property type="evidence" value="ECO:0007669"/>
    <property type="project" value="InterPro"/>
</dbReference>
<feature type="signal peptide" evidence="5">
    <location>
        <begin position="1"/>
        <end position="21"/>
    </location>
</feature>
<dbReference type="PROSITE" id="PS51257">
    <property type="entry name" value="PROKAR_LIPOPROTEIN"/>
    <property type="match status" value="1"/>
</dbReference>
<dbReference type="RefSeq" id="WP_207647459.1">
    <property type="nucleotide sequence ID" value="NZ_FOJI01000023.1"/>
</dbReference>
<evidence type="ECO:0000256" key="2">
    <source>
        <dbReference type="ARBA" id="ARBA00022448"/>
    </source>
</evidence>
<evidence type="ECO:0000256" key="1">
    <source>
        <dbReference type="ARBA" id="ARBA00011028"/>
    </source>
</evidence>
<dbReference type="InterPro" id="IPR006129">
    <property type="entry name" value="AdhesinB"/>
</dbReference>
<dbReference type="InterPro" id="IPR006128">
    <property type="entry name" value="Lipoprotein_PsaA-like"/>
</dbReference>
<dbReference type="EMBL" id="FOJI01000023">
    <property type="protein sequence ID" value="SEW44841.1"/>
    <property type="molecule type" value="Genomic_DNA"/>
</dbReference>
<evidence type="ECO:0000256" key="4">
    <source>
        <dbReference type="RuleBase" id="RU003512"/>
    </source>
</evidence>
<dbReference type="PANTHER" id="PTHR42953:SF3">
    <property type="entry name" value="HIGH-AFFINITY ZINC UPTAKE SYSTEM PROTEIN ZNUA"/>
    <property type="match status" value="1"/>
</dbReference>
<dbReference type="GO" id="GO:0046872">
    <property type="term" value="F:metal ion binding"/>
    <property type="evidence" value="ECO:0007669"/>
    <property type="project" value="InterPro"/>
</dbReference>
<sequence>MKIVKKSIVLFLCLISIATFTACGNKNQESVTGDKIKVSVTFNAIKEFVEAIGGDKVEISTIIPDGTEPHDFEPKAQDLVGISNANVFVYNGFGMETWVDDAISNANNKNLITVEASDGATPISSVSEAEKEEHGQYDPHLWISLKGAKIEANNIKEALVKADPTNKDYYEKNSDTFNAELDSLYNKYNEKFKSVANKSFVTGHAAFAYLCQDFGLQQNSVEGVFAEGEPTAKQLSELVDYCKKNNVKTIFAEDMASPDVSKTLASEVGAEVKTIYTIESSEDDKTYIERMTDNLDEIYDSLSK</sequence>
<dbReference type="Pfam" id="PF01297">
    <property type="entry name" value="ZnuA"/>
    <property type="match status" value="1"/>
</dbReference>
<proteinExistence type="inferred from homology"/>
<dbReference type="Proteomes" id="UP000199701">
    <property type="component" value="Unassembled WGS sequence"/>
</dbReference>
<gene>
    <name evidence="6" type="ORF">SAMN05421659_12329</name>
</gene>
<dbReference type="CDD" id="cd01017">
    <property type="entry name" value="AdcA"/>
    <property type="match status" value="1"/>
</dbReference>
<dbReference type="GO" id="GO:0030001">
    <property type="term" value="P:metal ion transport"/>
    <property type="evidence" value="ECO:0007669"/>
    <property type="project" value="InterPro"/>
</dbReference>
<evidence type="ECO:0000313" key="6">
    <source>
        <dbReference type="EMBL" id="SEW44841.1"/>
    </source>
</evidence>
<dbReference type="InterPro" id="IPR006127">
    <property type="entry name" value="ZnuA-like"/>
</dbReference>
<name>A0A1I0RUD1_9FIRM</name>
<organism evidence="6 7">
    <name type="scientific">[Clostridium] fimetarium</name>
    <dbReference type="NCBI Taxonomy" id="99656"/>
    <lineage>
        <taxon>Bacteria</taxon>
        <taxon>Bacillati</taxon>
        <taxon>Bacillota</taxon>
        <taxon>Clostridia</taxon>
        <taxon>Lachnospirales</taxon>
        <taxon>Lachnospiraceae</taxon>
    </lineage>
</organism>
<keyword evidence="7" id="KW-1185">Reference proteome</keyword>
<dbReference type="SUPFAM" id="SSF53807">
    <property type="entry name" value="Helical backbone' metal receptor"/>
    <property type="match status" value="1"/>
</dbReference>
<dbReference type="Gene3D" id="3.40.50.1980">
    <property type="entry name" value="Nitrogenase molybdenum iron protein domain"/>
    <property type="match status" value="2"/>
</dbReference>
<accession>A0A1I0RUD1</accession>